<proteinExistence type="predicted"/>
<dbReference type="AlphaFoldDB" id="A0A7U2I9R0"/>
<evidence type="ECO:0000313" key="3">
    <source>
        <dbReference type="Proteomes" id="UP000663193"/>
    </source>
</evidence>
<sequence>PILVIVGFFVPSRGVPMMMASGFASLSVMVSPLRLFLPCWSVNFSQVQVVLVSPEFGNAATDDNTVAHCQVCTERAAENIDRLGRAFVAIGRRAS</sequence>
<dbReference type="EMBL" id="CP069041">
    <property type="protein sequence ID" value="QRD05828.1"/>
    <property type="molecule type" value="Genomic_DNA"/>
</dbReference>
<organism evidence="2 3">
    <name type="scientific">Phaeosphaeria nodorum (strain SN15 / ATCC MYA-4574 / FGSC 10173)</name>
    <name type="common">Glume blotch fungus</name>
    <name type="synonym">Parastagonospora nodorum</name>
    <dbReference type="NCBI Taxonomy" id="321614"/>
    <lineage>
        <taxon>Eukaryota</taxon>
        <taxon>Fungi</taxon>
        <taxon>Dikarya</taxon>
        <taxon>Ascomycota</taxon>
        <taxon>Pezizomycotina</taxon>
        <taxon>Dothideomycetes</taxon>
        <taxon>Pleosporomycetidae</taxon>
        <taxon>Pleosporales</taxon>
        <taxon>Pleosporineae</taxon>
        <taxon>Phaeosphaeriaceae</taxon>
        <taxon>Parastagonospora</taxon>
    </lineage>
</organism>
<evidence type="ECO:0000256" key="1">
    <source>
        <dbReference type="SAM" id="Phobius"/>
    </source>
</evidence>
<feature type="transmembrane region" description="Helical" evidence="1">
    <location>
        <begin position="17"/>
        <end position="37"/>
    </location>
</feature>
<name>A0A7U2I9R0_PHANO</name>
<keyword evidence="1" id="KW-1133">Transmembrane helix</keyword>
<keyword evidence="3" id="KW-1185">Reference proteome</keyword>
<dbReference type="VEuPathDB" id="FungiDB:JI435_304320"/>
<gene>
    <name evidence="2" type="ORF">JI435_304320</name>
</gene>
<dbReference type="Proteomes" id="UP000663193">
    <property type="component" value="Chromosome 19"/>
</dbReference>
<evidence type="ECO:0000313" key="2">
    <source>
        <dbReference type="EMBL" id="QRD05828.1"/>
    </source>
</evidence>
<protein>
    <submittedName>
        <fullName evidence="2">Uncharacterized protein</fullName>
    </submittedName>
</protein>
<keyword evidence="1" id="KW-0472">Membrane</keyword>
<feature type="non-terminal residue" evidence="2">
    <location>
        <position position="95"/>
    </location>
</feature>
<accession>A0A7U2I9R0</accession>
<keyword evidence="1" id="KW-0812">Transmembrane</keyword>
<reference evidence="3" key="1">
    <citation type="journal article" date="2021" name="BMC Genomics">
        <title>Chromosome-level genome assembly and manually-curated proteome of model necrotroph Parastagonospora nodorum Sn15 reveals a genome-wide trove of candidate effector homologs, and redundancy of virulence-related functions within an accessory chromosome.</title>
        <authorList>
            <person name="Bertazzoni S."/>
            <person name="Jones D.A.B."/>
            <person name="Phan H.T."/>
            <person name="Tan K.-C."/>
            <person name="Hane J.K."/>
        </authorList>
    </citation>
    <scope>NUCLEOTIDE SEQUENCE [LARGE SCALE GENOMIC DNA]</scope>
    <source>
        <strain evidence="3">SN15 / ATCC MYA-4574 / FGSC 10173)</strain>
    </source>
</reference>